<dbReference type="EMBL" id="JAHMHR010000006">
    <property type="protein sequence ID" value="KAK1690467.1"/>
    <property type="molecule type" value="Genomic_DNA"/>
</dbReference>
<proteinExistence type="predicted"/>
<gene>
    <name evidence="2" type="ORF">BDP55DRAFT_351317</name>
</gene>
<sequence>MNLAKGRTHVDSFFVLAAGSDRNGMICNWGSGQAVSIRTSVERAEAAPCCAFGGSGSAEGTRKRKEQKSCESGTGNE</sequence>
<evidence type="ECO:0000313" key="3">
    <source>
        <dbReference type="Proteomes" id="UP001224890"/>
    </source>
</evidence>
<dbReference type="GeneID" id="85451517"/>
<accession>A0AAJ0AVQ2</accession>
<dbReference type="RefSeq" id="XP_060434162.1">
    <property type="nucleotide sequence ID" value="XM_060566991.1"/>
</dbReference>
<evidence type="ECO:0000256" key="1">
    <source>
        <dbReference type="SAM" id="MobiDB-lite"/>
    </source>
</evidence>
<keyword evidence="3" id="KW-1185">Reference proteome</keyword>
<organism evidence="2 3">
    <name type="scientific">Colletotrichum godetiae</name>
    <dbReference type="NCBI Taxonomy" id="1209918"/>
    <lineage>
        <taxon>Eukaryota</taxon>
        <taxon>Fungi</taxon>
        <taxon>Dikarya</taxon>
        <taxon>Ascomycota</taxon>
        <taxon>Pezizomycotina</taxon>
        <taxon>Sordariomycetes</taxon>
        <taxon>Hypocreomycetidae</taxon>
        <taxon>Glomerellales</taxon>
        <taxon>Glomerellaceae</taxon>
        <taxon>Colletotrichum</taxon>
        <taxon>Colletotrichum acutatum species complex</taxon>
    </lineage>
</organism>
<dbReference type="AlphaFoldDB" id="A0AAJ0AVQ2"/>
<reference evidence="2" key="1">
    <citation type="submission" date="2021-06" db="EMBL/GenBank/DDBJ databases">
        <title>Comparative genomics, transcriptomics and evolutionary studies reveal genomic signatures of adaptation to plant cell wall in hemibiotrophic fungi.</title>
        <authorList>
            <consortium name="DOE Joint Genome Institute"/>
            <person name="Baroncelli R."/>
            <person name="Diaz J.F."/>
            <person name="Benocci T."/>
            <person name="Peng M."/>
            <person name="Battaglia E."/>
            <person name="Haridas S."/>
            <person name="Andreopoulos W."/>
            <person name="Labutti K."/>
            <person name="Pangilinan J."/>
            <person name="Floch G.L."/>
            <person name="Makela M.R."/>
            <person name="Henrissat B."/>
            <person name="Grigoriev I.V."/>
            <person name="Crouch J.A."/>
            <person name="De Vries R.P."/>
            <person name="Sukno S.A."/>
            <person name="Thon M.R."/>
        </authorList>
    </citation>
    <scope>NUCLEOTIDE SEQUENCE</scope>
    <source>
        <strain evidence="2">CBS 193.32</strain>
    </source>
</reference>
<dbReference type="Proteomes" id="UP001224890">
    <property type="component" value="Unassembled WGS sequence"/>
</dbReference>
<feature type="region of interest" description="Disordered" evidence="1">
    <location>
        <begin position="52"/>
        <end position="77"/>
    </location>
</feature>
<evidence type="ECO:0000313" key="2">
    <source>
        <dbReference type="EMBL" id="KAK1690467.1"/>
    </source>
</evidence>
<name>A0AAJ0AVQ2_9PEZI</name>
<comment type="caution">
    <text evidence="2">The sequence shown here is derived from an EMBL/GenBank/DDBJ whole genome shotgun (WGS) entry which is preliminary data.</text>
</comment>
<protein>
    <submittedName>
        <fullName evidence="2">Uncharacterized protein</fullName>
    </submittedName>
</protein>